<accession>A0A6J2PFL1</accession>
<keyword evidence="1" id="KW-1133">Transmembrane helix</keyword>
<dbReference type="KEGG" id="cgob:115006338"/>
<proteinExistence type="predicted"/>
<organism evidence="3 4">
    <name type="scientific">Cottoperca gobio</name>
    <name type="common">Frogmouth</name>
    <name type="synonym">Aphritis gobio</name>
    <dbReference type="NCBI Taxonomy" id="56716"/>
    <lineage>
        <taxon>Eukaryota</taxon>
        <taxon>Metazoa</taxon>
        <taxon>Chordata</taxon>
        <taxon>Craniata</taxon>
        <taxon>Vertebrata</taxon>
        <taxon>Euteleostomi</taxon>
        <taxon>Actinopterygii</taxon>
        <taxon>Neopterygii</taxon>
        <taxon>Teleostei</taxon>
        <taxon>Neoteleostei</taxon>
        <taxon>Acanthomorphata</taxon>
        <taxon>Eupercaria</taxon>
        <taxon>Perciformes</taxon>
        <taxon>Notothenioidei</taxon>
        <taxon>Bovichtidae</taxon>
        <taxon>Cottoperca</taxon>
    </lineage>
</organism>
<dbReference type="AlphaFoldDB" id="A0A6J2PFL1"/>
<dbReference type="InterPro" id="IPR003599">
    <property type="entry name" value="Ig_sub"/>
</dbReference>
<keyword evidence="3" id="KW-1185">Reference proteome</keyword>
<evidence type="ECO:0000259" key="2">
    <source>
        <dbReference type="PROSITE" id="PS50835"/>
    </source>
</evidence>
<dbReference type="SUPFAM" id="SSF48726">
    <property type="entry name" value="Immunoglobulin"/>
    <property type="match status" value="1"/>
</dbReference>
<dbReference type="InterPro" id="IPR036179">
    <property type="entry name" value="Ig-like_dom_sf"/>
</dbReference>
<evidence type="ECO:0000256" key="1">
    <source>
        <dbReference type="SAM" id="Phobius"/>
    </source>
</evidence>
<name>A0A6J2PFL1_COTGO</name>
<dbReference type="RefSeq" id="XP_029284390.1">
    <property type="nucleotide sequence ID" value="XM_029428530.1"/>
</dbReference>
<feature type="domain" description="Ig-like" evidence="2">
    <location>
        <begin position="65"/>
        <end position="157"/>
    </location>
</feature>
<dbReference type="SMART" id="SM00409">
    <property type="entry name" value="IG"/>
    <property type="match status" value="1"/>
</dbReference>
<dbReference type="InterPro" id="IPR013783">
    <property type="entry name" value="Ig-like_fold"/>
</dbReference>
<dbReference type="Proteomes" id="UP000504630">
    <property type="component" value="Chromosome 3"/>
</dbReference>
<dbReference type="Gene3D" id="2.60.40.10">
    <property type="entry name" value="Immunoglobulins"/>
    <property type="match status" value="1"/>
</dbReference>
<keyword evidence="1" id="KW-0812">Transmembrane</keyword>
<evidence type="ECO:0000313" key="4">
    <source>
        <dbReference type="RefSeq" id="XP_029284390.1"/>
    </source>
</evidence>
<dbReference type="PROSITE" id="PS50835">
    <property type="entry name" value="IG_LIKE"/>
    <property type="match status" value="1"/>
</dbReference>
<dbReference type="InParanoid" id="A0A6J2PFL1"/>
<gene>
    <name evidence="4" type="primary">LOC115006338</name>
</gene>
<feature type="transmembrane region" description="Helical" evidence="1">
    <location>
        <begin position="174"/>
        <end position="194"/>
    </location>
</feature>
<keyword evidence="1" id="KW-0472">Membrane</keyword>
<evidence type="ECO:0000313" key="3">
    <source>
        <dbReference type="Proteomes" id="UP000504630"/>
    </source>
</evidence>
<protein>
    <submittedName>
        <fullName evidence="4">Uncharacterized protein LOC115006338 isoform X1</fullName>
    </submittedName>
</protein>
<dbReference type="GeneID" id="115006338"/>
<sequence>MDDLWIDNKIQREEQSDTLFTVHRVGLNHSGSYSCVYSLRNDLLPKVAKRGHNIIEILVVSNFLPADISVAGPSTVGEGDDVTFRCTASDTLQTIDECQLIHSYLRKNDSILQVQTFHVTRREAIFTIEGAVMRDSGDYSCVVLPSKCIQEHEKTLYGNNTVVLKVKGNMDFRMIITCGVITLMLLLGLGLWWINKRAGHYLSKSFVASLQADMVEEQQVQTEGEDLEAQDVSEDSFSMEQDEEYQNVSVQAVPHADDFEGVYNMINEIPDATCEYAVSSRQKKKPRSTAHLIAFRPLHTS</sequence>
<reference evidence="4" key="1">
    <citation type="submission" date="2025-08" db="UniProtKB">
        <authorList>
            <consortium name="RefSeq"/>
        </authorList>
    </citation>
    <scope>IDENTIFICATION</scope>
</reference>
<dbReference type="OrthoDB" id="8957767at2759"/>
<dbReference type="InterPro" id="IPR007110">
    <property type="entry name" value="Ig-like_dom"/>
</dbReference>